<keyword evidence="14" id="KW-1185">Reference proteome</keyword>
<dbReference type="Pfam" id="PF08511">
    <property type="entry name" value="COQ9"/>
    <property type="match status" value="1"/>
</dbReference>
<dbReference type="SUPFAM" id="SSF102712">
    <property type="entry name" value="JAB1/MPN domain"/>
    <property type="match status" value="1"/>
</dbReference>
<feature type="region of interest" description="Disordered" evidence="10">
    <location>
        <begin position="848"/>
        <end position="868"/>
    </location>
</feature>
<dbReference type="OrthoDB" id="118550at2759"/>
<accession>A0A9N9FQD3</accession>
<dbReference type="InterPro" id="IPR037518">
    <property type="entry name" value="MPN"/>
</dbReference>
<dbReference type="Gene3D" id="1.10.10.10">
    <property type="entry name" value="Winged helix-like DNA-binding domain superfamily/Winged helix DNA-binding domain"/>
    <property type="match status" value="1"/>
</dbReference>
<evidence type="ECO:0000259" key="11">
    <source>
        <dbReference type="PROSITE" id="PS50249"/>
    </source>
</evidence>
<proteinExistence type="inferred from homology"/>
<reference evidence="13" key="1">
    <citation type="submission" date="2021-06" db="EMBL/GenBank/DDBJ databases">
        <authorList>
            <person name="Kallberg Y."/>
            <person name="Tangrot J."/>
            <person name="Rosling A."/>
        </authorList>
    </citation>
    <scope>NUCLEOTIDE SEQUENCE</scope>
    <source>
        <strain evidence="13">FL130A</strain>
    </source>
</reference>
<dbReference type="Proteomes" id="UP000789508">
    <property type="component" value="Unassembled WGS sequence"/>
</dbReference>
<dbReference type="Pfam" id="PF04433">
    <property type="entry name" value="SWIRM"/>
    <property type="match status" value="1"/>
</dbReference>
<protein>
    <recommendedName>
        <fullName evidence="9">Ubiquinone biosynthesis protein</fullName>
    </recommendedName>
</protein>
<dbReference type="FunFam" id="1.10.357.10:FF:000004">
    <property type="entry name" value="Ubiquinone biosynthesis protein COQ9, mitochondrial"/>
    <property type="match status" value="1"/>
</dbReference>
<feature type="domain" description="SWIRM" evidence="12">
    <location>
        <begin position="376"/>
        <end position="474"/>
    </location>
</feature>
<evidence type="ECO:0000313" key="13">
    <source>
        <dbReference type="EMBL" id="CAG8549146.1"/>
    </source>
</evidence>
<dbReference type="Pfam" id="PF01398">
    <property type="entry name" value="JAB"/>
    <property type="match status" value="1"/>
</dbReference>
<dbReference type="EMBL" id="CAJVPS010001742">
    <property type="protein sequence ID" value="CAG8549146.1"/>
    <property type="molecule type" value="Genomic_DNA"/>
</dbReference>
<dbReference type="InterPro" id="IPR000555">
    <property type="entry name" value="JAMM/MPN+_dom"/>
</dbReference>
<feature type="region of interest" description="Disordered" evidence="10">
    <location>
        <begin position="336"/>
        <end position="365"/>
    </location>
</feature>
<dbReference type="InterPro" id="IPR036388">
    <property type="entry name" value="WH-like_DNA-bd_sf"/>
</dbReference>
<evidence type="ECO:0000256" key="3">
    <source>
        <dbReference type="ARBA" id="ARBA00010766"/>
    </source>
</evidence>
<name>A0A9N9FQD3_9GLOM</name>
<keyword evidence="5" id="KW-0809">Transit peptide</keyword>
<dbReference type="PANTHER" id="PTHR21427">
    <property type="entry name" value="UBIQUINONE BIOSYNTHESIS PROTEIN COQ9, MITOCHONDRIAL"/>
    <property type="match status" value="1"/>
</dbReference>
<dbReference type="PANTHER" id="PTHR21427:SF19">
    <property type="entry name" value="UBIQUINONE BIOSYNTHESIS PROTEIN COQ9, MITOCHONDRIAL"/>
    <property type="match status" value="1"/>
</dbReference>
<keyword evidence="7" id="KW-0238">DNA-binding</keyword>
<dbReference type="GO" id="GO:0008289">
    <property type="term" value="F:lipid binding"/>
    <property type="evidence" value="ECO:0007669"/>
    <property type="project" value="UniProtKB-UniRule"/>
</dbReference>
<comment type="function">
    <text evidence="9">Membrane-associated protein that warps the membrane surface to access and bind aromatic isoprenes with high specificity, including ubiquinone (CoQ) isoprene intermediates and presents them directly to Coq7, therefore facilitating the Coq7-mediated hydroxylase step. Participates in the biosynthesis of coenzyme Q, also named ubiquinone, an essential lipid-soluble electron transporter for aerobic cellular respiration.</text>
</comment>
<gene>
    <name evidence="13" type="ORF">ALEPTO_LOCUS5791</name>
</gene>
<evidence type="ECO:0000313" key="14">
    <source>
        <dbReference type="Proteomes" id="UP000789508"/>
    </source>
</evidence>
<organism evidence="13 14">
    <name type="scientific">Ambispora leptoticha</name>
    <dbReference type="NCBI Taxonomy" id="144679"/>
    <lineage>
        <taxon>Eukaryota</taxon>
        <taxon>Fungi</taxon>
        <taxon>Fungi incertae sedis</taxon>
        <taxon>Mucoromycota</taxon>
        <taxon>Glomeromycotina</taxon>
        <taxon>Glomeromycetes</taxon>
        <taxon>Archaeosporales</taxon>
        <taxon>Ambisporaceae</taxon>
        <taxon>Ambispora</taxon>
    </lineage>
</organism>
<keyword evidence="4 9" id="KW-0831">Ubiquinone biosynthesis</keyword>
<dbReference type="InterPro" id="IPR013718">
    <property type="entry name" value="COQ9_C"/>
</dbReference>
<evidence type="ECO:0000256" key="7">
    <source>
        <dbReference type="ARBA" id="ARBA00023125"/>
    </source>
</evidence>
<evidence type="ECO:0000256" key="1">
    <source>
        <dbReference type="ARBA" id="ARBA00004173"/>
    </source>
</evidence>
<comment type="similarity">
    <text evidence="3 9">Belongs to the COQ9 family.</text>
</comment>
<feature type="compositionally biased region" description="Basic residues" evidence="10">
    <location>
        <begin position="852"/>
        <end position="861"/>
    </location>
</feature>
<dbReference type="GO" id="GO:0008237">
    <property type="term" value="F:metallopeptidase activity"/>
    <property type="evidence" value="ECO:0007669"/>
    <property type="project" value="InterPro"/>
</dbReference>
<evidence type="ECO:0000256" key="6">
    <source>
        <dbReference type="ARBA" id="ARBA00023121"/>
    </source>
</evidence>
<evidence type="ECO:0000256" key="10">
    <source>
        <dbReference type="SAM" id="MobiDB-lite"/>
    </source>
</evidence>
<dbReference type="InterPro" id="IPR012762">
    <property type="entry name" value="Ubiq_biosynth_COQ9"/>
</dbReference>
<evidence type="ECO:0000256" key="5">
    <source>
        <dbReference type="ARBA" id="ARBA00022946"/>
    </source>
</evidence>
<dbReference type="GO" id="GO:0006744">
    <property type="term" value="P:ubiquinone biosynthetic process"/>
    <property type="evidence" value="ECO:0007669"/>
    <property type="project" value="UniProtKB-UniRule"/>
</dbReference>
<keyword evidence="8 9" id="KW-0496">Mitochondrion</keyword>
<evidence type="ECO:0000256" key="9">
    <source>
        <dbReference type="RuleBase" id="RU366063"/>
    </source>
</evidence>
<dbReference type="NCBIfam" id="TIGR02396">
    <property type="entry name" value="diverge_rpsU"/>
    <property type="match status" value="1"/>
</dbReference>
<evidence type="ECO:0000256" key="8">
    <source>
        <dbReference type="ARBA" id="ARBA00023128"/>
    </source>
</evidence>
<dbReference type="GO" id="GO:0003677">
    <property type="term" value="F:DNA binding"/>
    <property type="evidence" value="ECO:0007669"/>
    <property type="project" value="UniProtKB-KW"/>
</dbReference>
<dbReference type="Pfam" id="PF21392">
    <property type="entry name" value="COQ9_N"/>
    <property type="match status" value="1"/>
</dbReference>
<dbReference type="Gene3D" id="1.10.357.10">
    <property type="entry name" value="Tetracycline Repressor, domain 2"/>
    <property type="match status" value="1"/>
</dbReference>
<dbReference type="InterPro" id="IPR007526">
    <property type="entry name" value="SWIRM"/>
</dbReference>
<comment type="pathway">
    <text evidence="2 9">Cofactor biosynthesis; ubiquinone biosynthesis.</text>
</comment>
<dbReference type="InterPro" id="IPR048674">
    <property type="entry name" value="COQ9_HTH"/>
</dbReference>
<evidence type="ECO:0000256" key="2">
    <source>
        <dbReference type="ARBA" id="ARBA00004749"/>
    </source>
</evidence>
<evidence type="ECO:0000256" key="4">
    <source>
        <dbReference type="ARBA" id="ARBA00022688"/>
    </source>
</evidence>
<sequence>MSIIRTRNFHQQMAVRSFSTTTFARAQETNYSNESSWINEDAKHVNSISLKILELALGFVPKHGWSVEALSKSAESLGYLSVTHGMFPRGEVDLIDYFLEESRRKMTFEIKDKMHGLRVPQKIRLACVTRLNLTKPLINRWPEALAILAQPNNVGLSAKHLAKLSDEIWFLAGDKSADMNWYTKRGELALIYAATELYMTQDKSPEYQATFEFLDRRLREIAIVGKTISEVNTFARFIRQSISGVLASQASTTNNQPQLPPTSDNKFHNLSNFHAAERQRAILDSTNNHIISVNANNIQSAQVSIKQQAPQVIIDSRGEADVERYEVISGVSDNDQISSDEFFEDDSSELSGNEEFQSPDEDDKSTIEVKKEIETSSTSIQEKSLDQSIITEEEKKANAEFFSGKAAKTPERYMRIRNHILNAWINGKPSYVTKTSIRAGLKDCGDVNAIGRVHSYLEEIGAINVGEVTPKARRPYQRRKYEEIISDEQDNARSIYFDNDEWTPTGLSGFSHETETKKNSETASYKLSRDILYTIKFLYLLRAYDPFQLVPPNEHGELHPAPFRVNIEESVLLVMDFHSHLSHTEIIGLLGGKYHPEQGLLEVSYAFPCQSISTGYQCEMDPGSEVKAREAFEDRGLEIVGWYHSHPVFDPHPSIRDMENQGRYQDYLARPFIGIIISPYKPGNGSNVSKLQFFWADTEFDPLGIYRLPYTCLTKVVHPPTCPVELLSTQFADLLSEYRDHKDRVDMNSAWCNGGTSRLDHLIDSLSSHFGIEGEPAQLFLTEIRCLIEQNFTPLRHEAPDNSILADLKEDNNTFQVSSSRRIVPRTSGKTYDPKMFEARVEEERRNDAAKAKLRAGKKRLPSPDPAFADTTEYYEEDQGQTFINTVQADQLPVTSEIKLEESV</sequence>
<dbReference type="InterPro" id="IPR009057">
    <property type="entry name" value="Homeodomain-like_sf"/>
</dbReference>
<dbReference type="GO" id="GO:0010468">
    <property type="term" value="P:regulation of gene expression"/>
    <property type="evidence" value="ECO:0007669"/>
    <property type="project" value="UniProtKB-ARBA"/>
</dbReference>
<comment type="subcellular location">
    <subcellularLocation>
        <location evidence="1 9">Mitochondrion</location>
    </subcellularLocation>
</comment>
<dbReference type="GO" id="GO:0005743">
    <property type="term" value="C:mitochondrial inner membrane"/>
    <property type="evidence" value="ECO:0007669"/>
    <property type="project" value="TreeGrafter"/>
</dbReference>
<evidence type="ECO:0000259" key="12">
    <source>
        <dbReference type="PROSITE" id="PS50934"/>
    </source>
</evidence>
<dbReference type="Gene3D" id="3.40.140.10">
    <property type="entry name" value="Cytidine Deaminase, domain 2"/>
    <property type="match status" value="1"/>
</dbReference>
<dbReference type="SUPFAM" id="SSF46689">
    <property type="entry name" value="Homeodomain-like"/>
    <property type="match status" value="1"/>
</dbReference>
<dbReference type="PROSITE" id="PS50249">
    <property type="entry name" value="MPN"/>
    <property type="match status" value="1"/>
</dbReference>
<keyword evidence="6 9" id="KW-0446">Lipid-binding</keyword>
<comment type="caution">
    <text evidence="13">The sequence shown here is derived from an EMBL/GenBank/DDBJ whole genome shotgun (WGS) entry which is preliminary data.</text>
</comment>
<feature type="domain" description="MPN" evidence="11">
    <location>
        <begin position="565"/>
        <end position="696"/>
    </location>
</feature>
<dbReference type="PROSITE" id="PS50934">
    <property type="entry name" value="SWIRM"/>
    <property type="match status" value="1"/>
</dbReference>
<dbReference type="AlphaFoldDB" id="A0A9N9FQD3"/>